<feature type="compositionally biased region" description="Basic residues" evidence="1">
    <location>
        <begin position="135"/>
        <end position="144"/>
    </location>
</feature>
<name>A0AAV0WXB8_9HEMI</name>
<sequence length="144" mass="14721">MPSQVVLSPIQEMDPNLSGTFHNQRRVTGAVSVCQGVLNPAAFTGTAVYTTMSVSPIAMSTVSMSRPLLSSLGITAASGVGGGATTPPAQRLLITDVTPATVATAHHSDKDDSACGGSSSGSVSSTDDRKTPATNRRKRGEVYV</sequence>
<evidence type="ECO:0000313" key="2">
    <source>
        <dbReference type="EMBL" id="CAI6360754.1"/>
    </source>
</evidence>
<accession>A0AAV0WXB8</accession>
<organism evidence="2 3">
    <name type="scientific">Macrosiphum euphorbiae</name>
    <name type="common">potato aphid</name>
    <dbReference type="NCBI Taxonomy" id="13131"/>
    <lineage>
        <taxon>Eukaryota</taxon>
        <taxon>Metazoa</taxon>
        <taxon>Ecdysozoa</taxon>
        <taxon>Arthropoda</taxon>
        <taxon>Hexapoda</taxon>
        <taxon>Insecta</taxon>
        <taxon>Pterygota</taxon>
        <taxon>Neoptera</taxon>
        <taxon>Paraneoptera</taxon>
        <taxon>Hemiptera</taxon>
        <taxon>Sternorrhyncha</taxon>
        <taxon>Aphidomorpha</taxon>
        <taxon>Aphidoidea</taxon>
        <taxon>Aphididae</taxon>
        <taxon>Macrosiphini</taxon>
        <taxon>Macrosiphum</taxon>
    </lineage>
</organism>
<feature type="compositionally biased region" description="Low complexity" evidence="1">
    <location>
        <begin position="114"/>
        <end position="125"/>
    </location>
</feature>
<evidence type="ECO:0000313" key="3">
    <source>
        <dbReference type="Proteomes" id="UP001160148"/>
    </source>
</evidence>
<keyword evidence="3" id="KW-1185">Reference proteome</keyword>
<dbReference type="Proteomes" id="UP001160148">
    <property type="component" value="Unassembled WGS sequence"/>
</dbReference>
<evidence type="ECO:0000256" key="1">
    <source>
        <dbReference type="SAM" id="MobiDB-lite"/>
    </source>
</evidence>
<proteinExistence type="predicted"/>
<feature type="region of interest" description="Disordered" evidence="1">
    <location>
        <begin position="104"/>
        <end position="144"/>
    </location>
</feature>
<gene>
    <name evidence="2" type="ORF">MEUPH1_LOCUS16019</name>
</gene>
<dbReference type="EMBL" id="CARXXK010000003">
    <property type="protein sequence ID" value="CAI6360754.1"/>
    <property type="molecule type" value="Genomic_DNA"/>
</dbReference>
<reference evidence="2 3" key="1">
    <citation type="submission" date="2023-01" db="EMBL/GenBank/DDBJ databases">
        <authorList>
            <person name="Whitehead M."/>
        </authorList>
    </citation>
    <scope>NUCLEOTIDE SEQUENCE [LARGE SCALE GENOMIC DNA]</scope>
</reference>
<comment type="caution">
    <text evidence="2">The sequence shown here is derived from an EMBL/GenBank/DDBJ whole genome shotgun (WGS) entry which is preliminary data.</text>
</comment>
<protein>
    <submittedName>
        <fullName evidence="2">Uncharacterized protein</fullName>
    </submittedName>
</protein>
<dbReference type="AlphaFoldDB" id="A0AAV0WXB8"/>